<dbReference type="Proteomes" id="UP001232725">
    <property type="component" value="Unassembled WGS sequence"/>
</dbReference>
<gene>
    <name evidence="3" type="ORF">Q9R02_10720</name>
</gene>
<proteinExistence type="predicted"/>
<dbReference type="InterPro" id="IPR000914">
    <property type="entry name" value="SBP_5_dom"/>
</dbReference>
<dbReference type="Gene3D" id="3.40.190.10">
    <property type="entry name" value="Periplasmic binding protein-like II"/>
    <property type="match status" value="1"/>
</dbReference>
<feature type="domain" description="Solute-binding protein family 5" evidence="2">
    <location>
        <begin position="88"/>
        <end position="442"/>
    </location>
</feature>
<dbReference type="Pfam" id="PF00496">
    <property type="entry name" value="SBP_bac_5"/>
    <property type="match status" value="1"/>
</dbReference>
<organism evidence="3 4">
    <name type="scientific">Arthrobacter horti</name>
    <dbReference type="NCBI Taxonomy" id="3068273"/>
    <lineage>
        <taxon>Bacteria</taxon>
        <taxon>Bacillati</taxon>
        <taxon>Actinomycetota</taxon>
        <taxon>Actinomycetes</taxon>
        <taxon>Micrococcales</taxon>
        <taxon>Micrococcaceae</taxon>
        <taxon>Arthrobacter</taxon>
    </lineage>
</organism>
<dbReference type="PANTHER" id="PTHR30290">
    <property type="entry name" value="PERIPLASMIC BINDING COMPONENT OF ABC TRANSPORTER"/>
    <property type="match status" value="1"/>
</dbReference>
<dbReference type="EMBL" id="JAVALS010000006">
    <property type="protein sequence ID" value="MDP5227627.1"/>
    <property type="molecule type" value="Genomic_DNA"/>
</dbReference>
<reference evidence="3 4" key="1">
    <citation type="submission" date="2023-08" db="EMBL/GenBank/DDBJ databases">
        <title>Arthrobacter horti sp. nov., isolated from forest soil.</title>
        <authorList>
            <person name="Park M."/>
        </authorList>
    </citation>
    <scope>NUCLEOTIDE SEQUENCE [LARGE SCALE GENOMIC DNA]</scope>
    <source>
        <strain evidence="3 4">YJM1</strain>
    </source>
</reference>
<keyword evidence="1" id="KW-0732">Signal</keyword>
<dbReference type="RefSeq" id="WP_305996678.1">
    <property type="nucleotide sequence ID" value="NZ_JAVALS010000006.1"/>
</dbReference>
<keyword evidence="4" id="KW-1185">Reference proteome</keyword>
<evidence type="ECO:0000313" key="4">
    <source>
        <dbReference type="Proteomes" id="UP001232725"/>
    </source>
</evidence>
<dbReference type="PROSITE" id="PS51257">
    <property type="entry name" value="PROKAR_LIPOPROTEIN"/>
    <property type="match status" value="1"/>
</dbReference>
<dbReference type="Gene3D" id="3.10.105.10">
    <property type="entry name" value="Dipeptide-binding Protein, Domain 3"/>
    <property type="match status" value="1"/>
</dbReference>
<evidence type="ECO:0000313" key="3">
    <source>
        <dbReference type="EMBL" id="MDP5227627.1"/>
    </source>
</evidence>
<sequence length="526" mass="56256">MSFNIRHFRPTTRAAILTVPLVASMLTACTAGGAGGGGGNASGGSNAIVVAFKHEFNTMDPLRADYAQTNMVDNIVYEPLIKFDAQNKMVGALATEFKVAPDAKSIAFTLRDGVTFHDGTTMTAKDVKFSLDRYVRLGQGIASQLQGYDSTTVVDDKHVVINLKAPNAFFINGLANVYVMEADLVTKNAGKDDGQGWLQSHEAGTGPFVGTGTSTADGTAVTRYDKYWGFDDKRPTQMTFRRIDESATERDELKAGNVDIALGISAIDAAAIKGQPGVDVAFLKTSGLTQVFFNTSTGATADPKIRQGLKLAFDYAGGYAKIENGNGSIASGVISDSFTCRPDGSAPSAQDTAQAKQLLAGLGNQTLELRYQSVDSVQTQLATLFQSNLKDLGVNVNLVPIAFPDYLKTLSSPSTIPSMMLLNDYIMSPDPGAALDKLYNSKSIGITNKGAYTNPKVDSLLAQARTQPDEAKRCDLYKQVESDVAADSVTANMYQVSFPVGYRKDLKGITFDWAATPMSFFNVRVG</sequence>
<dbReference type="SUPFAM" id="SSF53850">
    <property type="entry name" value="Periplasmic binding protein-like II"/>
    <property type="match status" value="1"/>
</dbReference>
<evidence type="ECO:0000259" key="2">
    <source>
        <dbReference type="Pfam" id="PF00496"/>
    </source>
</evidence>
<feature type="chain" id="PRO_5045684309" evidence="1">
    <location>
        <begin position="31"/>
        <end position="526"/>
    </location>
</feature>
<feature type="signal peptide" evidence="1">
    <location>
        <begin position="1"/>
        <end position="30"/>
    </location>
</feature>
<protein>
    <submittedName>
        <fullName evidence="3">ABC transporter substrate-binding protein</fullName>
    </submittedName>
</protein>
<dbReference type="PIRSF" id="PIRSF002741">
    <property type="entry name" value="MppA"/>
    <property type="match status" value="1"/>
</dbReference>
<dbReference type="InterPro" id="IPR039424">
    <property type="entry name" value="SBP_5"/>
</dbReference>
<dbReference type="CDD" id="cd08512">
    <property type="entry name" value="PBP2_NikA_DppA_OppA_like_7"/>
    <property type="match status" value="1"/>
</dbReference>
<accession>A0ABT9IPX7</accession>
<comment type="caution">
    <text evidence="3">The sequence shown here is derived from an EMBL/GenBank/DDBJ whole genome shotgun (WGS) entry which is preliminary data.</text>
</comment>
<name>A0ABT9IPX7_9MICC</name>
<evidence type="ECO:0000256" key="1">
    <source>
        <dbReference type="SAM" id="SignalP"/>
    </source>
</evidence>
<dbReference type="Gene3D" id="3.90.76.10">
    <property type="entry name" value="Dipeptide-binding Protein, Domain 1"/>
    <property type="match status" value="1"/>
</dbReference>
<dbReference type="InterPro" id="IPR030678">
    <property type="entry name" value="Peptide/Ni-bd"/>
</dbReference>